<comment type="similarity">
    <text evidence="1">Belongs to the UDP-glycosyltransferase family.</text>
</comment>
<dbReference type="FunFam" id="3.40.50.2000:FF:000021">
    <property type="entry name" value="UDP-glucuronosyltransferase"/>
    <property type="match status" value="3"/>
</dbReference>
<dbReference type="InterPro" id="IPR050271">
    <property type="entry name" value="UDP-glycosyltransferase"/>
</dbReference>
<dbReference type="PANTHER" id="PTHR48043">
    <property type="entry name" value="EG:EG0003.4 PROTEIN-RELATED"/>
    <property type="match status" value="1"/>
</dbReference>
<dbReference type="PANTHER" id="PTHR48043:SF159">
    <property type="entry name" value="EG:EG0003.4 PROTEIN-RELATED"/>
    <property type="match status" value="1"/>
</dbReference>
<dbReference type="OMA" id="RETAMYW"/>
<evidence type="ECO:0000256" key="2">
    <source>
        <dbReference type="ARBA" id="ARBA00022676"/>
    </source>
</evidence>
<evidence type="ECO:0000313" key="4">
    <source>
        <dbReference type="EnsemblMetazoa" id="RPRC015032-PA"/>
    </source>
</evidence>
<keyword evidence="3" id="KW-0808">Transferase</keyword>
<dbReference type="CDD" id="cd03784">
    <property type="entry name" value="GT1_Gtf-like"/>
    <property type="match status" value="3"/>
</dbReference>
<evidence type="ECO:0008006" key="6">
    <source>
        <dbReference type="Google" id="ProtNLM"/>
    </source>
</evidence>
<dbReference type="InterPro" id="IPR002213">
    <property type="entry name" value="UDP_glucos_trans"/>
</dbReference>
<dbReference type="GO" id="GO:0008194">
    <property type="term" value="F:UDP-glycosyltransferase activity"/>
    <property type="evidence" value="ECO:0007669"/>
    <property type="project" value="InterPro"/>
</dbReference>
<dbReference type="STRING" id="13249.T1IFG3"/>
<sequence>LPLYSFTANYMPIFKGLAVRGHNVTLVTPFPQKHPVPNLTDIVFPRLDNKIFGKCASLLAYNVERPWMQMFTFWRRGLVWMETVLEEDTMKKLISDTSSKYDLVIAQIWYLQECLAAFGHKYNAPVIGISARLIWPLTAYLTGNYLPPAYLPVQTLPYTDRMTLLERALNLLNYWYVWGGQLHYLRAQESLLREHFKYPGSENLPPLNDMLRNVSLTLMDSSITAIGYPTPLLKNIIEIGAINIDGKLEPLPAELQQFMDNAVEGIIYFSFGSIFNFSHTHSSKMEAIISAFGKVQQNVLMKMETTNPLINSTKPNILARQWFPQPSILAHPNCKLFVTHGGLHSVMEAVYLRVPMVVIPLVADQPFNARLIETFGIGRTIQLEETTEPKLLEVVNSVLSNISYKENINRRSAILKDTPMDPITSKAKTWAAHLHKPSSSLHLSFLLNIAWMQEAFSANILVIFPLPYYSVTSSYMPILRGLAARGHNVTLVSPFPQKHPVPNLTDIIFPNIDDKLRDPIKFFGGPWIQLLTLSRMGLIWMKTILEENSMQKLISDTSSKYDLIIAQVWHLQEWLAAFGHKYNAPVIGISVKYIAPLSAYLTGNYLPPSYLPVQPLPYTDRMTIMERAINIFHYCWYILGGQLHYLGESLLREHFKYPGSENLPPLSDMLRNVSLTLMDSSTTAIGYPTPLLKNIIEIGAINIGGKSKPLPADLQQFMDNATDGVILFSFGSIFKISELDSSKTEAIFSAFGKIKQQMLIKVERESAFINSTIPNAWIRPWLPQSSVLAHPNCKLFITHCGLHSLMEAIYHSVPIVAIPMVLDQHFNAKLVEMFGIGRTINFAQVTEEKLLKELNEVLENSSCKENINRRSAIMKDTPIDPLKAVAWLLYLGIEIFCSHIYARAHSLSERKFAWSFNFLHLFLPAEKMNLVPITLLIAFSVQETFSANILVILPLPYYSVTSSYMPIIRGLAARGHNVTLVSPFPQKHPVPNLTDIVFPNIDDKLHRSRERDFIKFFGGPWIQLLTFSRLGLICMKTILEENSMQKLISDTSSKYDLIIAQVWHLQEWLAAFGHKYNAPVIGISAKYITPLAAYLTGNYLPPSYLPVQTLPFTDRMTIVERAINIFHYCWYILGGQLHYLGESLLREQFKYPGSENRPPLNDMLRNVSLTLMDSSSTAIGYPTPLLKNIIEIGAINIGGKSKPLPADLQQFMDNATDGVILFSFGSIFKISELDSSKTEALFSAFGKIKQKMLIKVERESAFINSTIPNAWIRPWLPQSSVLAHPNCKLFITHCGLHSLMEAIYHSVPMVGIPMVLDQHFNAKLVETFGIGRTINFAQVTEEKLLKELNEVLENSSYKENINRRSAIMKDTPTDPLDNAL</sequence>
<reference evidence="4" key="1">
    <citation type="submission" date="2015-05" db="UniProtKB">
        <authorList>
            <consortium name="EnsemblMetazoa"/>
        </authorList>
    </citation>
    <scope>IDENTIFICATION</scope>
</reference>
<dbReference type="Gene3D" id="3.40.50.2000">
    <property type="entry name" value="Glycogen Phosphorylase B"/>
    <property type="match status" value="3"/>
</dbReference>
<evidence type="ECO:0000256" key="1">
    <source>
        <dbReference type="ARBA" id="ARBA00009995"/>
    </source>
</evidence>
<keyword evidence="5" id="KW-1185">Reference proteome</keyword>
<evidence type="ECO:0000256" key="3">
    <source>
        <dbReference type="ARBA" id="ARBA00022679"/>
    </source>
</evidence>
<dbReference type="EnsemblMetazoa" id="RPRC015032-RA">
    <property type="protein sequence ID" value="RPRC015032-PA"/>
    <property type="gene ID" value="RPRC015032"/>
</dbReference>
<dbReference type="InterPro" id="IPR035595">
    <property type="entry name" value="UDP_glycos_trans_CS"/>
</dbReference>
<dbReference type="eggNOG" id="KOG1192">
    <property type="taxonomic scope" value="Eukaryota"/>
</dbReference>
<name>T1IFG3_RHOPR</name>
<protein>
    <recommendedName>
        <fullName evidence="6">UDP-glycosyltransferases domain-containing protein</fullName>
    </recommendedName>
</protein>
<organism evidence="4 5">
    <name type="scientific">Rhodnius prolixus</name>
    <name type="common">Triatomid bug</name>
    <dbReference type="NCBI Taxonomy" id="13249"/>
    <lineage>
        <taxon>Eukaryota</taxon>
        <taxon>Metazoa</taxon>
        <taxon>Ecdysozoa</taxon>
        <taxon>Arthropoda</taxon>
        <taxon>Hexapoda</taxon>
        <taxon>Insecta</taxon>
        <taxon>Pterygota</taxon>
        <taxon>Neoptera</taxon>
        <taxon>Paraneoptera</taxon>
        <taxon>Hemiptera</taxon>
        <taxon>Heteroptera</taxon>
        <taxon>Panheteroptera</taxon>
        <taxon>Cimicomorpha</taxon>
        <taxon>Reduviidae</taxon>
        <taxon>Triatominae</taxon>
        <taxon>Rhodnius</taxon>
    </lineage>
</organism>
<dbReference type="Pfam" id="PF00201">
    <property type="entry name" value="UDPGT"/>
    <property type="match status" value="3"/>
</dbReference>
<dbReference type="EMBL" id="ACPB03005783">
    <property type="status" value="NOT_ANNOTATED_CDS"/>
    <property type="molecule type" value="Genomic_DNA"/>
</dbReference>
<dbReference type="InParanoid" id="T1IFG3"/>
<proteinExistence type="inferred from homology"/>
<keyword evidence="2" id="KW-0328">Glycosyltransferase</keyword>
<dbReference type="PROSITE" id="PS00375">
    <property type="entry name" value="UDPGT"/>
    <property type="match status" value="3"/>
</dbReference>
<dbReference type="Proteomes" id="UP000015103">
    <property type="component" value="Unassembled WGS sequence"/>
</dbReference>
<dbReference type="VEuPathDB" id="VectorBase:RPRC015032"/>
<evidence type="ECO:0000313" key="5">
    <source>
        <dbReference type="Proteomes" id="UP000015103"/>
    </source>
</evidence>
<accession>T1IFG3</accession>
<dbReference type="EMBL" id="ACPB03005784">
    <property type="status" value="NOT_ANNOTATED_CDS"/>
    <property type="molecule type" value="Genomic_DNA"/>
</dbReference>
<dbReference type="HOGENOM" id="CLU_004920_0_0_1"/>
<dbReference type="SUPFAM" id="SSF53756">
    <property type="entry name" value="UDP-Glycosyltransferase/glycogen phosphorylase"/>
    <property type="match status" value="3"/>
</dbReference>